<protein>
    <submittedName>
        <fullName evidence="4">FGGY family of carbohydrate kinases, C-terminal domain</fullName>
    </submittedName>
</protein>
<dbReference type="PANTHER" id="PTHR10196:SF80">
    <property type="entry name" value="D-RIBULOSE KINASE"/>
    <property type="match status" value="1"/>
</dbReference>
<dbReference type="Proteomes" id="UP001153069">
    <property type="component" value="Unassembled WGS sequence"/>
</dbReference>
<dbReference type="GO" id="GO:0004856">
    <property type="term" value="F:D-xylulokinase activity"/>
    <property type="evidence" value="ECO:0007669"/>
    <property type="project" value="TreeGrafter"/>
</dbReference>
<evidence type="ECO:0000313" key="4">
    <source>
        <dbReference type="EMBL" id="CAB9497869.1"/>
    </source>
</evidence>
<accession>A0A9N8DDU8</accession>
<keyword evidence="2" id="KW-0808">Transferase</keyword>
<keyword evidence="5" id="KW-1185">Reference proteome</keyword>
<dbReference type="InterPro" id="IPR043129">
    <property type="entry name" value="ATPase_NBD"/>
</dbReference>
<evidence type="ECO:0000256" key="1">
    <source>
        <dbReference type="ARBA" id="ARBA00009156"/>
    </source>
</evidence>
<evidence type="ECO:0000256" key="2">
    <source>
        <dbReference type="ARBA" id="ARBA00022679"/>
    </source>
</evidence>
<proteinExistence type="inferred from homology"/>
<comment type="caution">
    <text evidence="4">The sequence shown here is derived from an EMBL/GenBank/DDBJ whole genome shotgun (WGS) entry which is preliminary data.</text>
</comment>
<dbReference type="PANTHER" id="PTHR10196">
    <property type="entry name" value="SUGAR KINASE"/>
    <property type="match status" value="1"/>
</dbReference>
<dbReference type="GO" id="GO:0005997">
    <property type="term" value="P:xylulose metabolic process"/>
    <property type="evidence" value="ECO:0007669"/>
    <property type="project" value="TreeGrafter"/>
</dbReference>
<gene>
    <name evidence="4" type="ORF">SEMRO_27_G018120.1</name>
</gene>
<keyword evidence="3 4" id="KW-0418">Kinase</keyword>
<comment type="similarity">
    <text evidence="1">Belongs to the FGGY kinase family.</text>
</comment>
<sequence length="524" mass="56031">MLTLTSRFGAGFSATGTSACTTHIGFDLGTSGCRISVVEKHKDPSSDQLPLLKEIYTEAVSWSDPSQKDTENAASYDDPEAWMNAIETLLAGASKALQKGTSDQPLSAVASICVSGTSASCLVVDVKANKVTRKARMYNYDVVASRGDKEDPIYSLKATELLDTYAPPRHTARARSGSLAKLLTWNEERKLGESEVLCHQADYVAMRLRANDRACGAGPGNTWTVSSDWHNCLKLGYDVQKLEWPSWMKECLSDALADSNNPLRVLPQKVISPGEPMGTVSSDVAERFGLSADTVIVGGTTDSNAAFFAAAGAEPVVGTAVTSLGSTLAIKYLSQSYVEDADRGVYSHRVPSIFSANDTDDSGSACWLAGGASNVGCAVLRQEEFSNEELVELSAEIDPNTDSSLEYYPLVNTGERFPVADSNKEPLLTPVPESRRDYLHGILQGISNVERDGFQILGELGATPAQPSVVLTCGGGSRNDMWSSLRERRLNEAFDNEGEASVKVSRASNTEASFGAAILASATF</sequence>
<evidence type="ECO:0000256" key="3">
    <source>
        <dbReference type="ARBA" id="ARBA00022777"/>
    </source>
</evidence>
<dbReference type="SUPFAM" id="SSF53067">
    <property type="entry name" value="Actin-like ATPase domain"/>
    <property type="match status" value="2"/>
</dbReference>
<dbReference type="CDD" id="cd07783">
    <property type="entry name" value="ASKHA_NBD_FGGY_SePSK_AtXK1-like"/>
    <property type="match status" value="1"/>
</dbReference>
<evidence type="ECO:0000313" key="5">
    <source>
        <dbReference type="Proteomes" id="UP001153069"/>
    </source>
</evidence>
<dbReference type="AlphaFoldDB" id="A0A9N8DDU8"/>
<organism evidence="4 5">
    <name type="scientific">Seminavis robusta</name>
    <dbReference type="NCBI Taxonomy" id="568900"/>
    <lineage>
        <taxon>Eukaryota</taxon>
        <taxon>Sar</taxon>
        <taxon>Stramenopiles</taxon>
        <taxon>Ochrophyta</taxon>
        <taxon>Bacillariophyta</taxon>
        <taxon>Bacillariophyceae</taxon>
        <taxon>Bacillariophycidae</taxon>
        <taxon>Naviculales</taxon>
        <taxon>Naviculaceae</taxon>
        <taxon>Seminavis</taxon>
    </lineage>
</organism>
<reference evidence="4" key="1">
    <citation type="submission" date="2020-06" db="EMBL/GenBank/DDBJ databases">
        <authorList>
            <consortium name="Plant Systems Biology data submission"/>
        </authorList>
    </citation>
    <scope>NUCLEOTIDE SEQUENCE</scope>
    <source>
        <strain evidence="4">D6</strain>
    </source>
</reference>
<dbReference type="PROSITE" id="PS51257">
    <property type="entry name" value="PROKAR_LIPOPROTEIN"/>
    <property type="match status" value="1"/>
</dbReference>
<name>A0A9N8DDU8_9STRA</name>
<dbReference type="EMBL" id="CAICTM010000027">
    <property type="protein sequence ID" value="CAB9497869.1"/>
    <property type="molecule type" value="Genomic_DNA"/>
</dbReference>
<dbReference type="GO" id="GO:0005829">
    <property type="term" value="C:cytosol"/>
    <property type="evidence" value="ECO:0007669"/>
    <property type="project" value="TreeGrafter"/>
</dbReference>
<dbReference type="OrthoDB" id="10262702at2759"/>
<dbReference type="Gene3D" id="3.30.420.40">
    <property type="match status" value="2"/>
</dbReference>